<dbReference type="KEGG" id="dpr:Despr_1254"/>
<dbReference type="AlphaFoldDB" id="A0A7U3YL64"/>
<dbReference type="RefSeq" id="WP_015723960.1">
    <property type="nucleotide sequence ID" value="NC_014972.1"/>
</dbReference>
<evidence type="ECO:0000313" key="1">
    <source>
        <dbReference type="EMBL" id="ADW17418.1"/>
    </source>
</evidence>
<dbReference type="Pfam" id="PF08859">
    <property type="entry name" value="DGC"/>
    <property type="match status" value="1"/>
</dbReference>
<name>A0A7U3YL64_DESPD</name>
<organism evidence="1 2">
    <name type="scientific">Desulfobulbus propionicus (strain ATCC 33891 / DSM 2032 / VKM B-1956 / 1pr3)</name>
    <dbReference type="NCBI Taxonomy" id="577650"/>
    <lineage>
        <taxon>Bacteria</taxon>
        <taxon>Pseudomonadati</taxon>
        <taxon>Thermodesulfobacteriota</taxon>
        <taxon>Desulfobulbia</taxon>
        <taxon>Desulfobulbales</taxon>
        <taxon>Desulfobulbaceae</taxon>
        <taxon>Desulfobulbus</taxon>
    </lineage>
</organism>
<evidence type="ECO:0000313" key="2">
    <source>
        <dbReference type="Proteomes" id="UP000006365"/>
    </source>
</evidence>
<dbReference type="EMBL" id="CP002364">
    <property type="protein sequence ID" value="ADW17418.1"/>
    <property type="molecule type" value="Genomic_DNA"/>
</dbReference>
<keyword evidence="2" id="KW-1185">Reference proteome</keyword>
<reference evidence="1 2" key="1">
    <citation type="journal article" date="2011" name="Stand. Genomic Sci.">
        <title>Complete genome sequence of Desulfobulbus propionicus type strain (1pr3).</title>
        <authorList>
            <person name="Pagani I."/>
            <person name="Lapidus A."/>
            <person name="Nolan M."/>
            <person name="Lucas S."/>
            <person name="Hammon N."/>
            <person name="Deshpande S."/>
            <person name="Cheng J.F."/>
            <person name="Chertkov O."/>
            <person name="Davenport K."/>
            <person name="Tapia R."/>
            <person name="Han C."/>
            <person name="Goodwin L."/>
            <person name="Pitluck S."/>
            <person name="Liolios K."/>
            <person name="Mavromatis K."/>
            <person name="Ivanova N."/>
            <person name="Mikhailova N."/>
            <person name="Pati A."/>
            <person name="Chen A."/>
            <person name="Palaniappan K."/>
            <person name="Land M."/>
            <person name="Hauser L."/>
            <person name="Chang Y.J."/>
            <person name="Jeffries C.D."/>
            <person name="Detter J.C."/>
            <person name="Brambilla E."/>
            <person name="Kannan K.P."/>
            <person name="Djao O.D."/>
            <person name="Rohde M."/>
            <person name="Pukall R."/>
            <person name="Spring S."/>
            <person name="Goker M."/>
            <person name="Sikorski J."/>
            <person name="Woyke T."/>
            <person name="Bristow J."/>
            <person name="Eisen J.A."/>
            <person name="Markowitz V."/>
            <person name="Hugenholtz P."/>
            <person name="Kyrpides N.C."/>
            <person name="Klenk H.P."/>
        </authorList>
    </citation>
    <scope>NUCLEOTIDE SEQUENCE [LARGE SCALE GENOMIC DNA]</scope>
    <source>
        <strain evidence="2">ATCC 33891 / DSM 2032 / 1pr3</strain>
    </source>
</reference>
<dbReference type="PIRSF" id="PIRSF037181">
    <property type="entry name" value="DGC"/>
    <property type="match status" value="1"/>
</dbReference>
<dbReference type="InterPro" id="IPR014958">
    <property type="entry name" value="DGC"/>
</dbReference>
<dbReference type="Proteomes" id="UP000006365">
    <property type="component" value="Chromosome"/>
</dbReference>
<sequence length="129" mass="13078">MSAMQTGCGCSCGGGDAGPKVIFSCSGCADVGELADQAARKLTRDGAGKMACLAGISGKVSGIVKSAEAAQSILAIDGCPLDCTRKTLEIAGFSRVNHLRLSDLGFEKGDTEVSRASIASVISKAMIYL</sequence>
<proteinExistence type="predicted"/>
<accession>A0A7U3YL64</accession>
<gene>
    <name evidence="1" type="ordered locus">Despr_1254</name>
</gene>
<protein>
    <submittedName>
        <fullName evidence="1">DGC domain protein</fullName>
    </submittedName>
</protein>